<evidence type="ECO:0000256" key="4">
    <source>
        <dbReference type="ARBA" id="ARBA00022989"/>
    </source>
</evidence>
<feature type="transmembrane region" description="Helical" evidence="7">
    <location>
        <begin position="179"/>
        <end position="199"/>
    </location>
</feature>
<evidence type="ECO:0000313" key="9">
    <source>
        <dbReference type="EMBL" id="SER34357.1"/>
    </source>
</evidence>
<dbReference type="STRING" id="180197.SAMN02982919_02188"/>
<evidence type="ECO:0000256" key="2">
    <source>
        <dbReference type="ARBA" id="ARBA00022475"/>
    </source>
</evidence>
<comment type="subcellular location">
    <subcellularLocation>
        <location evidence="1">Cell membrane</location>
        <topology evidence="1">Multi-pass membrane protein</topology>
    </subcellularLocation>
</comment>
<evidence type="ECO:0000256" key="1">
    <source>
        <dbReference type="ARBA" id="ARBA00004651"/>
    </source>
</evidence>
<dbReference type="EMBL" id="FOGD01000007">
    <property type="protein sequence ID" value="SER34357.1"/>
    <property type="molecule type" value="Genomic_DNA"/>
</dbReference>
<dbReference type="RefSeq" id="WP_143059627.1">
    <property type="nucleotide sequence ID" value="NZ_FOGD01000007.1"/>
</dbReference>
<accession>A0A1H9NEZ4</accession>
<dbReference type="InterPro" id="IPR018076">
    <property type="entry name" value="T2SS_GspF_dom"/>
</dbReference>
<protein>
    <submittedName>
        <fullName evidence="9">Type II secretion system (T2SS), protein F</fullName>
    </submittedName>
</protein>
<evidence type="ECO:0000256" key="5">
    <source>
        <dbReference type="ARBA" id="ARBA00023136"/>
    </source>
</evidence>
<keyword evidence="2" id="KW-1003">Cell membrane</keyword>
<feature type="transmembrane region" description="Helical" evidence="7">
    <location>
        <begin position="128"/>
        <end position="150"/>
    </location>
</feature>
<dbReference type="AlphaFoldDB" id="A0A1H9NEZ4"/>
<feature type="domain" description="Type II secretion system protein GspF" evidence="8">
    <location>
        <begin position="54"/>
        <end position="151"/>
    </location>
</feature>
<evidence type="ECO:0000259" key="8">
    <source>
        <dbReference type="Pfam" id="PF00482"/>
    </source>
</evidence>
<reference evidence="9 10" key="1">
    <citation type="submission" date="2016-10" db="EMBL/GenBank/DDBJ databases">
        <authorList>
            <person name="de Groot N.N."/>
        </authorList>
    </citation>
    <scope>NUCLEOTIDE SEQUENCE [LARGE SCALE GENOMIC DNA]</scope>
    <source>
        <strain evidence="9 10">ATCC 35958</strain>
    </source>
</reference>
<feature type="transmembrane region" description="Helical" evidence="7">
    <location>
        <begin position="343"/>
        <end position="361"/>
    </location>
</feature>
<dbReference type="OrthoDB" id="7031359at2"/>
<dbReference type="GO" id="GO:0005886">
    <property type="term" value="C:plasma membrane"/>
    <property type="evidence" value="ECO:0007669"/>
    <property type="project" value="UniProtKB-SubCell"/>
</dbReference>
<organism evidence="9 10">
    <name type="scientific">Giesbergeria anulus</name>
    <dbReference type="NCBI Taxonomy" id="180197"/>
    <lineage>
        <taxon>Bacteria</taxon>
        <taxon>Pseudomonadati</taxon>
        <taxon>Pseudomonadota</taxon>
        <taxon>Betaproteobacteria</taxon>
        <taxon>Burkholderiales</taxon>
        <taxon>Comamonadaceae</taxon>
        <taxon>Giesbergeria</taxon>
    </lineage>
</organism>
<evidence type="ECO:0000256" key="6">
    <source>
        <dbReference type="SAM" id="MobiDB-lite"/>
    </source>
</evidence>
<evidence type="ECO:0000256" key="7">
    <source>
        <dbReference type="SAM" id="Phobius"/>
    </source>
</evidence>
<keyword evidence="3 7" id="KW-0812">Transmembrane</keyword>
<keyword evidence="5 7" id="KW-0472">Membrane</keyword>
<evidence type="ECO:0000256" key="3">
    <source>
        <dbReference type="ARBA" id="ARBA00022692"/>
    </source>
</evidence>
<feature type="compositionally biased region" description="Polar residues" evidence="6">
    <location>
        <begin position="398"/>
        <end position="410"/>
    </location>
</feature>
<keyword evidence="10" id="KW-1185">Reference proteome</keyword>
<name>A0A1H9NEZ4_9BURK</name>
<dbReference type="Proteomes" id="UP000199766">
    <property type="component" value="Unassembled WGS sequence"/>
</dbReference>
<gene>
    <name evidence="9" type="ORF">SAMN02982919_02188</name>
</gene>
<feature type="region of interest" description="Disordered" evidence="6">
    <location>
        <begin position="378"/>
        <end position="410"/>
    </location>
</feature>
<keyword evidence="4 7" id="KW-1133">Transmembrane helix</keyword>
<dbReference type="Pfam" id="PF00482">
    <property type="entry name" value="T2SSF"/>
    <property type="match status" value="1"/>
</dbReference>
<sequence>MSFVKDIERWLHLGANGFWGQRAEMYRDISRSIEGKELLRDFIEGELAIAMSKQTMNKVRAKGLLHMRGLLDAGGVSLADVLIGTMPKKDHMALSILRKSQNQVEALLNLAKNVDEQKAMTKLIMKSLLSPLVLIPVGFVFSYVLATVAIPEFVKTAPPEVWTGFNLFVRVVAEAFDRFGLGVFAGISALTAWILIWALPNMTADWRYKAEGATGMDRIIWNLVFPFRPVFQMYRDIQGTRFLSDLSFLLKSGMLLQDALFIMLEDATPWMRKHLVMILGHLQATPGDHIGAFSQGVLSQFIAGRLHSAVRRDSGQFSNVLVDIGSKGQAEAQEALGRSATRFSSILLASTLGVIVFFYGGQATIIKSIEEANSPSAVTRREVERQRQKQLRIDQVNPDLSAQPPQGTRP</sequence>
<evidence type="ECO:0000313" key="10">
    <source>
        <dbReference type="Proteomes" id="UP000199766"/>
    </source>
</evidence>
<proteinExistence type="predicted"/>